<dbReference type="GO" id="GO:0016787">
    <property type="term" value="F:hydrolase activity"/>
    <property type="evidence" value="ECO:0007669"/>
    <property type="project" value="UniProtKB-KW"/>
</dbReference>
<proteinExistence type="predicted"/>
<dbReference type="Gene3D" id="3.40.50.1000">
    <property type="entry name" value="HAD superfamily/HAD-like"/>
    <property type="match status" value="1"/>
</dbReference>
<evidence type="ECO:0000313" key="4">
    <source>
        <dbReference type="EMBL" id="MCM5678455.1"/>
    </source>
</evidence>
<dbReference type="NCBIfam" id="TIGR01549">
    <property type="entry name" value="HAD-SF-IA-v1"/>
    <property type="match status" value="1"/>
</dbReference>
<keyword evidence="5" id="KW-1185">Reference proteome</keyword>
<dbReference type="Gene3D" id="1.20.120.710">
    <property type="entry name" value="Haloacid dehalogenase hydrolase-like domain"/>
    <property type="match status" value="1"/>
</dbReference>
<dbReference type="PANTHER" id="PTHR46470">
    <property type="entry name" value="N-ACYLNEURAMINATE-9-PHOSPHATASE"/>
    <property type="match status" value="1"/>
</dbReference>
<dbReference type="InterPro" id="IPR006439">
    <property type="entry name" value="HAD-SF_hydro_IA"/>
</dbReference>
<dbReference type="Proteomes" id="UP001165541">
    <property type="component" value="Unassembled WGS sequence"/>
</dbReference>
<protein>
    <submittedName>
        <fullName evidence="4">HAD-IA family hydrolase</fullName>
    </submittedName>
</protein>
<evidence type="ECO:0000256" key="1">
    <source>
        <dbReference type="ARBA" id="ARBA00001946"/>
    </source>
</evidence>
<dbReference type="EMBL" id="JAMKFE010000002">
    <property type="protein sequence ID" value="MCM5678455.1"/>
    <property type="molecule type" value="Genomic_DNA"/>
</dbReference>
<name>A0ABT0YIA9_9BURK</name>
<comment type="cofactor">
    <cofactor evidence="1">
        <name>Mg(2+)</name>
        <dbReference type="ChEBI" id="CHEBI:18420"/>
    </cofactor>
</comment>
<dbReference type="SFLD" id="SFLDG01129">
    <property type="entry name" value="C1.5:_HAD__Beta-PGM__Phosphata"/>
    <property type="match status" value="1"/>
</dbReference>
<dbReference type="InterPro" id="IPR036412">
    <property type="entry name" value="HAD-like_sf"/>
</dbReference>
<accession>A0ABT0YIA9</accession>
<dbReference type="InterPro" id="IPR023214">
    <property type="entry name" value="HAD_sf"/>
</dbReference>
<evidence type="ECO:0000256" key="2">
    <source>
        <dbReference type="ARBA" id="ARBA00022801"/>
    </source>
</evidence>
<reference evidence="4" key="1">
    <citation type="submission" date="2022-05" db="EMBL/GenBank/DDBJ databases">
        <title>Schlegelella sp. nov., isolated from mangrove soil.</title>
        <authorList>
            <person name="Liu Y."/>
            <person name="Ge X."/>
            <person name="Liu W."/>
        </authorList>
    </citation>
    <scope>NUCLEOTIDE SEQUENCE</scope>
    <source>
        <strain evidence="4">S2-27</strain>
    </source>
</reference>
<gene>
    <name evidence="4" type="ORF">M8A51_02795</name>
</gene>
<dbReference type="SFLD" id="SFLDS00003">
    <property type="entry name" value="Haloacid_Dehalogenase"/>
    <property type="match status" value="1"/>
</dbReference>
<organism evidence="4 5">
    <name type="scientific">Caldimonas mangrovi</name>
    <dbReference type="NCBI Taxonomy" id="2944811"/>
    <lineage>
        <taxon>Bacteria</taxon>
        <taxon>Pseudomonadati</taxon>
        <taxon>Pseudomonadota</taxon>
        <taxon>Betaproteobacteria</taxon>
        <taxon>Burkholderiales</taxon>
        <taxon>Sphaerotilaceae</taxon>
        <taxon>Caldimonas</taxon>
    </lineage>
</organism>
<dbReference type="Pfam" id="PF00702">
    <property type="entry name" value="Hydrolase"/>
    <property type="match status" value="1"/>
</dbReference>
<sequence length="225" mass="24767">MKLVIFDLDDTLINFALTRQTAHVLLAELVTREGIDAEAYLAACTQVDRPLFSLFEQGKLSRQEYRIRRFSDPFGVLGLPAPQALVEQLNRCFMDCVNDRPHLYEDVLPVLGSLRKRGIRTAVLTNGPSDGQRRKLKATGLADIVEHVAIGEEVGVSKPWPQAFLSVVTAFSIDPAEALMVGDSPELDYDAALNAGLMARLLDRDGRHLDSGRACVRSLQGVLPV</sequence>
<keyword evidence="2 4" id="KW-0378">Hydrolase</keyword>
<keyword evidence="3" id="KW-0460">Magnesium</keyword>
<evidence type="ECO:0000256" key="3">
    <source>
        <dbReference type="ARBA" id="ARBA00022842"/>
    </source>
</evidence>
<evidence type="ECO:0000313" key="5">
    <source>
        <dbReference type="Proteomes" id="UP001165541"/>
    </source>
</evidence>
<dbReference type="InterPro" id="IPR051400">
    <property type="entry name" value="HAD-like_hydrolase"/>
</dbReference>
<dbReference type="PANTHER" id="PTHR46470:SF4">
    <property type="entry name" value="5-AMINO-6-(5-PHOSPHO-D-RIBITYLAMINO)URACIL PHOSPHATASE YIGB"/>
    <property type="match status" value="1"/>
</dbReference>
<dbReference type="SUPFAM" id="SSF56784">
    <property type="entry name" value="HAD-like"/>
    <property type="match status" value="1"/>
</dbReference>
<comment type="caution">
    <text evidence="4">The sequence shown here is derived from an EMBL/GenBank/DDBJ whole genome shotgun (WGS) entry which is preliminary data.</text>
</comment>
<dbReference type="RefSeq" id="WP_251776607.1">
    <property type="nucleotide sequence ID" value="NZ_JAMKFE010000002.1"/>
</dbReference>